<dbReference type="Proteomes" id="UP000307602">
    <property type="component" value="Unassembled WGS sequence"/>
</dbReference>
<feature type="transmembrane region" description="Helical" evidence="1">
    <location>
        <begin position="135"/>
        <end position="165"/>
    </location>
</feature>
<evidence type="ECO:0000313" key="2">
    <source>
        <dbReference type="EMBL" id="TGV02567.1"/>
    </source>
</evidence>
<dbReference type="RefSeq" id="WP_135877114.1">
    <property type="nucleotide sequence ID" value="NZ_SRSO01000012.1"/>
</dbReference>
<dbReference type="OrthoDB" id="1099698at2"/>
<organism evidence="2 3">
    <name type="scientific">Flavivirga rizhaonensis</name>
    <dbReference type="NCBI Taxonomy" id="2559571"/>
    <lineage>
        <taxon>Bacteria</taxon>
        <taxon>Pseudomonadati</taxon>
        <taxon>Bacteroidota</taxon>
        <taxon>Flavobacteriia</taxon>
        <taxon>Flavobacteriales</taxon>
        <taxon>Flavobacteriaceae</taxon>
        <taxon>Flavivirga</taxon>
    </lineage>
</organism>
<sequence length="584" mass="68037">MIDFNKTIKNEFHLVLFIVILVQLILGFQGVDVCDDGFVLTFYQQIYNNPSCVEYNFVYWFSGVIGGVWYELYPDGGIIWFKFFTVIINTLIFISGYHIFKQFLPKRIAVLGLLVALFVNDFGFLIYYHNHLTALLAVLSVFFLLKGLIENHGLSIVISGCILGINVFTRIPNITLFIFILAIPFYYFINEGLLKKAIKPMIQYALGILIGFVIIVSLLLILDQFNIMQNAILSLFDLGAKEDSTHNISGLLKTYLLNYKHLIGIVGQFSIIIISFFAIYNSLKNILWLRNILLFVCFFYAFLWFKEEDVFTVYTMAYVGTLFVLFTKHSAKIKTLAFLGVLMLTFLPMGSGIAIRSSGYMCIWLSVPFFFHFFSNLKEMSINWKYNGLDKNIILLEKSFKIFILFISIAFFSAKALNVSRQAYFDVGSRLEKTHIIESELAKGVFTTERRAEIINDLLINLEKHVKPNDYLLAYDKIPLIHFLTKTKPYMYNPWIWIYDGYSFEQKIKKAETEIPVLPIVVLQKFETIGEFSRPMNDYMDETKEESFLYNKKRTTVMNSFLERNEYEIIWSNSYFNMYRTNKK</sequence>
<accession>A0A4S1DWR8</accession>
<keyword evidence="1" id="KW-1133">Transmembrane helix</keyword>
<comment type="caution">
    <text evidence="2">The sequence shown here is derived from an EMBL/GenBank/DDBJ whole genome shotgun (WGS) entry which is preliminary data.</text>
</comment>
<feature type="transmembrane region" description="Helical" evidence="1">
    <location>
        <begin position="171"/>
        <end position="189"/>
    </location>
</feature>
<keyword evidence="1" id="KW-0472">Membrane</keyword>
<dbReference type="AlphaFoldDB" id="A0A4S1DWR8"/>
<proteinExistence type="predicted"/>
<dbReference type="EMBL" id="SRSO01000012">
    <property type="protein sequence ID" value="TGV02567.1"/>
    <property type="molecule type" value="Genomic_DNA"/>
</dbReference>
<feature type="transmembrane region" description="Helical" evidence="1">
    <location>
        <begin position="336"/>
        <end position="355"/>
    </location>
</feature>
<feature type="transmembrane region" description="Helical" evidence="1">
    <location>
        <begin position="287"/>
        <end position="305"/>
    </location>
</feature>
<protein>
    <recommendedName>
        <fullName evidence="4">Glycosyltransferase RgtA/B/C/D-like domain-containing protein</fullName>
    </recommendedName>
</protein>
<feature type="transmembrane region" description="Helical" evidence="1">
    <location>
        <begin position="311"/>
        <end position="327"/>
    </location>
</feature>
<keyword evidence="1" id="KW-0812">Transmembrane</keyword>
<evidence type="ECO:0000256" key="1">
    <source>
        <dbReference type="SAM" id="Phobius"/>
    </source>
</evidence>
<feature type="transmembrane region" description="Helical" evidence="1">
    <location>
        <begin position="12"/>
        <end position="31"/>
    </location>
</feature>
<feature type="transmembrane region" description="Helical" evidence="1">
    <location>
        <begin position="106"/>
        <end position="128"/>
    </location>
</feature>
<evidence type="ECO:0000313" key="3">
    <source>
        <dbReference type="Proteomes" id="UP000307602"/>
    </source>
</evidence>
<feature type="transmembrane region" description="Helical" evidence="1">
    <location>
        <begin position="361"/>
        <end position="378"/>
    </location>
</feature>
<evidence type="ECO:0008006" key="4">
    <source>
        <dbReference type="Google" id="ProtNLM"/>
    </source>
</evidence>
<keyword evidence="3" id="KW-1185">Reference proteome</keyword>
<feature type="transmembrane region" description="Helical" evidence="1">
    <location>
        <begin position="80"/>
        <end position="100"/>
    </location>
</feature>
<feature type="transmembrane region" description="Helical" evidence="1">
    <location>
        <begin position="261"/>
        <end position="280"/>
    </location>
</feature>
<reference evidence="2 3" key="1">
    <citation type="submission" date="2019-04" db="EMBL/GenBank/DDBJ databases">
        <authorList>
            <person name="Liu A."/>
        </authorList>
    </citation>
    <scope>NUCLEOTIDE SEQUENCE [LARGE SCALE GENOMIC DNA]</scope>
    <source>
        <strain evidence="2 3">RZ03</strain>
    </source>
</reference>
<name>A0A4S1DWR8_9FLAO</name>
<feature type="transmembrane region" description="Helical" evidence="1">
    <location>
        <begin position="57"/>
        <end position="73"/>
    </location>
</feature>
<feature type="transmembrane region" description="Helical" evidence="1">
    <location>
        <begin position="201"/>
        <end position="222"/>
    </location>
</feature>
<gene>
    <name evidence="2" type="ORF">EM932_10345</name>
</gene>